<organism evidence="12 14">
    <name type="scientific">Legionella moravica</name>
    <dbReference type="NCBI Taxonomy" id="39962"/>
    <lineage>
        <taxon>Bacteria</taxon>
        <taxon>Pseudomonadati</taxon>
        <taxon>Pseudomonadota</taxon>
        <taxon>Gammaproteobacteria</taxon>
        <taxon>Legionellales</taxon>
        <taxon>Legionellaceae</taxon>
        <taxon>Legionella</taxon>
    </lineage>
</organism>
<feature type="transmembrane region" description="Helical" evidence="9">
    <location>
        <begin position="20"/>
        <end position="38"/>
    </location>
</feature>
<feature type="transmembrane region" description="Helical" evidence="9">
    <location>
        <begin position="365"/>
        <end position="387"/>
    </location>
</feature>
<dbReference type="AlphaFoldDB" id="A0A378K0Y1"/>
<keyword evidence="5 9" id="KW-0812">Transmembrane</keyword>
<dbReference type="PANTHER" id="PTHR43528">
    <property type="entry name" value="ALPHA-KETOGLUTARATE PERMEASE"/>
    <property type="match status" value="1"/>
</dbReference>
<feature type="transmembrane region" description="Helical" evidence="9">
    <location>
        <begin position="184"/>
        <end position="201"/>
    </location>
</feature>
<evidence type="ECO:0000256" key="9">
    <source>
        <dbReference type="SAM" id="Phobius"/>
    </source>
</evidence>
<evidence type="ECO:0000256" key="2">
    <source>
        <dbReference type="ARBA" id="ARBA00008240"/>
    </source>
</evidence>
<keyword evidence="4" id="KW-1003">Cell membrane</keyword>
<keyword evidence="7 9" id="KW-1133">Transmembrane helix</keyword>
<dbReference type="EMBL" id="LNYN01000027">
    <property type="protein sequence ID" value="KTD32667.1"/>
    <property type="molecule type" value="Genomic_DNA"/>
</dbReference>
<keyword evidence="13" id="KW-1185">Reference proteome</keyword>
<dbReference type="Pfam" id="PF07690">
    <property type="entry name" value="MFS_1"/>
    <property type="match status" value="1"/>
</dbReference>
<dbReference type="Proteomes" id="UP000054985">
    <property type="component" value="Unassembled WGS sequence"/>
</dbReference>
<dbReference type="PANTHER" id="PTHR43528:SF1">
    <property type="entry name" value="ALPHA-KETOGLUTARATE PERMEASE"/>
    <property type="match status" value="1"/>
</dbReference>
<feature type="transmembrane region" description="Helical" evidence="9">
    <location>
        <begin position="233"/>
        <end position="258"/>
    </location>
</feature>
<evidence type="ECO:0000256" key="6">
    <source>
        <dbReference type="ARBA" id="ARBA00022847"/>
    </source>
</evidence>
<evidence type="ECO:0000256" key="4">
    <source>
        <dbReference type="ARBA" id="ARBA00022475"/>
    </source>
</evidence>
<evidence type="ECO:0000256" key="7">
    <source>
        <dbReference type="ARBA" id="ARBA00022989"/>
    </source>
</evidence>
<dbReference type="Proteomes" id="UP000254040">
    <property type="component" value="Unassembled WGS sequence"/>
</dbReference>
<feature type="transmembrane region" description="Helical" evidence="9">
    <location>
        <begin position="325"/>
        <end position="344"/>
    </location>
</feature>
<sequence length="420" mass="46726">MNKKEQYSIIAGLYGNTLEWYDFILYASFAPVFAEIFFPSEIHFVSLLATFSLFAIGFIMRPFGGILIGQYADHFGRRKALILSMSIMTLSTTLIALVPDYKSLGIAAPIIFSILRLIQGLAVGGELPGSTTYLIEHMFAHKRGLAGSLVLSSAFFGIFLGALIASVFSAYFTGNALLQAGWRYTYLLGGVLGIFGIYLRLKSSESPAFQSKSHHHKHDAPIKIIFSQYKMQLFKAVMLTSILAMSNYLLIAYVTTFLVKYQGFQLHDALLINLLALLSLTLFIPIMGYLSDVIGRKPVYLVGLMALLLYVFPFFLLLVSKDWWHVLYCELLLALILAPINATVPTMLAEMFPTSIRASGISTGYNIGQALFGGTMPLIAFTLIELFNNQLAPAWYLFAWAIIVLGTTFYVLETYKNNLD</sequence>
<dbReference type="InterPro" id="IPR051084">
    <property type="entry name" value="H+-coupled_symporters"/>
</dbReference>
<dbReference type="SUPFAM" id="SSF103473">
    <property type="entry name" value="MFS general substrate transporter"/>
    <property type="match status" value="1"/>
</dbReference>
<evidence type="ECO:0000313" key="11">
    <source>
        <dbReference type="EMBL" id="KTD32667.1"/>
    </source>
</evidence>
<comment type="subcellular location">
    <subcellularLocation>
        <location evidence="1">Cell membrane</location>
        <topology evidence="1">Multi-pass membrane protein</topology>
    </subcellularLocation>
</comment>
<dbReference type="InterPro" id="IPR020846">
    <property type="entry name" value="MFS_dom"/>
</dbReference>
<evidence type="ECO:0000256" key="1">
    <source>
        <dbReference type="ARBA" id="ARBA00004651"/>
    </source>
</evidence>
<evidence type="ECO:0000259" key="10">
    <source>
        <dbReference type="PROSITE" id="PS50850"/>
    </source>
</evidence>
<dbReference type="GO" id="GO:0005886">
    <property type="term" value="C:plasma membrane"/>
    <property type="evidence" value="ECO:0007669"/>
    <property type="project" value="UniProtKB-SubCell"/>
</dbReference>
<feature type="transmembrane region" description="Helical" evidence="9">
    <location>
        <begin position="44"/>
        <end position="68"/>
    </location>
</feature>
<feature type="domain" description="Major facilitator superfamily (MFS) profile" evidence="10">
    <location>
        <begin position="8"/>
        <end position="418"/>
    </location>
</feature>
<dbReference type="Gene3D" id="1.20.1250.20">
    <property type="entry name" value="MFS general substrate transporter like domains"/>
    <property type="match status" value="2"/>
</dbReference>
<evidence type="ECO:0000256" key="8">
    <source>
        <dbReference type="ARBA" id="ARBA00023136"/>
    </source>
</evidence>
<keyword evidence="8 9" id="KW-0472">Membrane</keyword>
<feature type="transmembrane region" description="Helical" evidence="9">
    <location>
        <begin position="104"/>
        <end position="124"/>
    </location>
</feature>
<dbReference type="InterPro" id="IPR011701">
    <property type="entry name" value="MFS"/>
</dbReference>
<accession>A0A378K0Y1</accession>
<evidence type="ECO:0000256" key="5">
    <source>
        <dbReference type="ARBA" id="ARBA00022692"/>
    </source>
</evidence>
<evidence type="ECO:0000256" key="3">
    <source>
        <dbReference type="ARBA" id="ARBA00022448"/>
    </source>
</evidence>
<proteinExistence type="inferred from homology"/>
<evidence type="ECO:0000313" key="14">
    <source>
        <dbReference type="Proteomes" id="UP000254040"/>
    </source>
</evidence>
<feature type="transmembrane region" description="Helical" evidence="9">
    <location>
        <begin position="393"/>
        <end position="412"/>
    </location>
</feature>
<reference evidence="11 13" key="1">
    <citation type="submission" date="2015-11" db="EMBL/GenBank/DDBJ databases">
        <title>Genomic analysis of 38 Legionella species identifies large and diverse effector repertoires.</title>
        <authorList>
            <person name="Burstein D."/>
            <person name="Amaro F."/>
            <person name="Zusman T."/>
            <person name="Lifshitz Z."/>
            <person name="Cohen O."/>
            <person name="Gilbert J.A."/>
            <person name="Pupko T."/>
            <person name="Shuman H.A."/>
            <person name="Segal G."/>
        </authorList>
    </citation>
    <scope>NUCLEOTIDE SEQUENCE [LARGE SCALE GENOMIC DNA]</scope>
    <source>
        <strain evidence="11 13">ATCC 43877</strain>
    </source>
</reference>
<feature type="transmembrane region" description="Helical" evidence="9">
    <location>
        <begin position="80"/>
        <end position="98"/>
    </location>
</feature>
<evidence type="ECO:0000313" key="12">
    <source>
        <dbReference type="EMBL" id="STX61491.1"/>
    </source>
</evidence>
<keyword evidence="3" id="KW-0813">Transport</keyword>
<dbReference type="EMBL" id="UGOG01000001">
    <property type="protein sequence ID" value="STX61491.1"/>
    <property type="molecule type" value="Genomic_DNA"/>
</dbReference>
<comment type="similarity">
    <text evidence="2">Belongs to the major facilitator superfamily. Metabolite:H+ Symporter (MHS) family (TC 2.A.1.6) family.</text>
</comment>
<name>A0A378K0Y1_9GAMM</name>
<dbReference type="PROSITE" id="PS00217">
    <property type="entry name" value="SUGAR_TRANSPORT_2"/>
    <property type="match status" value="1"/>
</dbReference>
<gene>
    <name evidence="12" type="primary">tphA</name>
    <name evidence="11" type="synonym">citA/tphA</name>
    <name evidence="11" type="ORF">Lmor_2096</name>
    <name evidence="12" type="ORF">NCTC12239_00406</name>
</gene>
<feature type="transmembrane region" description="Helical" evidence="9">
    <location>
        <begin position="299"/>
        <end position="319"/>
    </location>
</feature>
<dbReference type="InterPro" id="IPR005829">
    <property type="entry name" value="Sugar_transporter_CS"/>
</dbReference>
<keyword evidence="6" id="KW-0769">Symport</keyword>
<dbReference type="OrthoDB" id="3690818at2"/>
<dbReference type="RefSeq" id="WP_028383661.1">
    <property type="nucleotide sequence ID" value="NZ_CAAAJG010000037.1"/>
</dbReference>
<dbReference type="GO" id="GO:0015293">
    <property type="term" value="F:symporter activity"/>
    <property type="evidence" value="ECO:0007669"/>
    <property type="project" value="UniProtKB-KW"/>
</dbReference>
<feature type="transmembrane region" description="Helical" evidence="9">
    <location>
        <begin position="145"/>
        <end position="172"/>
    </location>
</feature>
<reference evidence="12 14" key="2">
    <citation type="submission" date="2018-06" db="EMBL/GenBank/DDBJ databases">
        <authorList>
            <consortium name="Pathogen Informatics"/>
            <person name="Doyle S."/>
        </authorList>
    </citation>
    <scope>NUCLEOTIDE SEQUENCE [LARGE SCALE GENOMIC DNA]</scope>
    <source>
        <strain evidence="12 14">NCTC12239</strain>
    </source>
</reference>
<feature type="transmembrane region" description="Helical" evidence="9">
    <location>
        <begin position="270"/>
        <end position="290"/>
    </location>
</feature>
<dbReference type="STRING" id="39962.Lmor_2096"/>
<protein>
    <submittedName>
        <fullName evidence="11 12">Proline/betaine transport protein</fullName>
    </submittedName>
</protein>
<evidence type="ECO:0000313" key="13">
    <source>
        <dbReference type="Proteomes" id="UP000054985"/>
    </source>
</evidence>
<dbReference type="PROSITE" id="PS00216">
    <property type="entry name" value="SUGAR_TRANSPORT_1"/>
    <property type="match status" value="2"/>
</dbReference>
<dbReference type="InterPro" id="IPR036259">
    <property type="entry name" value="MFS_trans_sf"/>
</dbReference>
<dbReference type="PROSITE" id="PS50850">
    <property type="entry name" value="MFS"/>
    <property type="match status" value="1"/>
</dbReference>